<dbReference type="AlphaFoldDB" id="A0A0C3BUB5"/>
<dbReference type="PANTHER" id="PTHR22935:SF95">
    <property type="entry name" value="BETA-LACTAMASE-LIKE 1-RELATED"/>
    <property type="match status" value="1"/>
</dbReference>
<dbReference type="OrthoDB" id="428260at2759"/>
<evidence type="ECO:0000259" key="3">
    <source>
        <dbReference type="Pfam" id="PF26335"/>
    </source>
</evidence>
<dbReference type="InterPro" id="IPR051478">
    <property type="entry name" value="Beta-lactamase-like_AB/R"/>
</dbReference>
<gene>
    <name evidence="4" type="ORF">PILCRDRAFT_171959</name>
</gene>
<keyword evidence="5" id="KW-1185">Reference proteome</keyword>
<proteinExistence type="inferred from homology"/>
<evidence type="ECO:0000256" key="1">
    <source>
        <dbReference type="ARBA" id="ARBA00038473"/>
    </source>
</evidence>
<dbReference type="InterPro" id="IPR058664">
    <property type="entry name" value="ARB_00930-like_C"/>
</dbReference>
<dbReference type="PANTHER" id="PTHR22935">
    <property type="entry name" value="PENICILLIN-BINDING PROTEIN"/>
    <property type="match status" value="1"/>
</dbReference>
<dbReference type="Pfam" id="PF00144">
    <property type="entry name" value="Beta-lactamase"/>
    <property type="match status" value="1"/>
</dbReference>
<organism evidence="4 5">
    <name type="scientific">Piloderma croceum (strain F 1598)</name>
    <dbReference type="NCBI Taxonomy" id="765440"/>
    <lineage>
        <taxon>Eukaryota</taxon>
        <taxon>Fungi</taxon>
        <taxon>Dikarya</taxon>
        <taxon>Basidiomycota</taxon>
        <taxon>Agaricomycotina</taxon>
        <taxon>Agaricomycetes</taxon>
        <taxon>Agaricomycetidae</taxon>
        <taxon>Atheliales</taxon>
        <taxon>Atheliaceae</taxon>
        <taxon>Piloderma</taxon>
    </lineage>
</organism>
<reference evidence="4 5" key="1">
    <citation type="submission" date="2014-04" db="EMBL/GenBank/DDBJ databases">
        <authorList>
            <consortium name="DOE Joint Genome Institute"/>
            <person name="Kuo A."/>
            <person name="Tarkka M."/>
            <person name="Buscot F."/>
            <person name="Kohler A."/>
            <person name="Nagy L.G."/>
            <person name="Floudas D."/>
            <person name="Copeland A."/>
            <person name="Barry K.W."/>
            <person name="Cichocki N."/>
            <person name="Veneault-Fourrey C."/>
            <person name="LaButti K."/>
            <person name="Lindquist E.A."/>
            <person name="Lipzen A."/>
            <person name="Lundell T."/>
            <person name="Morin E."/>
            <person name="Murat C."/>
            <person name="Sun H."/>
            <person name="Tunlid A."/>
            <person name="Henrissat B."/>
            <person name="Grigoriev I.V."/>
            <person name="Hibbett D.S."/>
            <person name="Martin F."/>
            <person name="Nordberg H.P."/>
            <person name="Cantor M.N."/>
            <person name="Hua S.X."/>
        </authorList>
    </citation>
    <scope>NUCLEOTIDE SEQUENCE [LARGE SCALE GENOMIC DNA]</scope>
    <source>
        <strain evidence="4 5">F 1598</strain>
    </source>
</reference>
<dbReference type="Gene3D" id="3.40.710.10">
    <property type="entry name" value="DD-peptidase/beta-lactamase superfamily"/>
    <property type="match status" value="1"/>
</dbReference>
<dbReference type="HOGENOM" id="CLU_030521_0_0_1"/>
<dbReference type="InParanoid" id="A0A0C3BUB5"/>
<dbReference type="STRING" id="765440.A0A0C3BUB5"/>
<accession>A0A0C3BUB5</accession>
<evidence type="ECO:0000313" key="4">
    <source>
        <dbReference type="EMBL" id="KIM90098.1"/>
    </source>
</evidence>
<evidence type="ECO:0000313" key="5">
    <source>
        <dbReference type="Proteomes" id="UP000054166"/>
    </source>
</evidence>
<comment type="similarity">
    <text evidence="1">Belongs to the beta-lactamase family.</text>
</comment>
<dbReference type="InterPro" id="IPR012338">
    <property type="entry name" value="Beta-lactam/transpept-like"/>
</dbReference>
<dbReference type="Pfam" id="PF26335">
    <property type="entry name" value="ARB_00930_C"/>
    <property type="match status" value="1"/>
</dbReference>
<dbReference type="EMBL" id="KN832973">
    <property type="protein sequence ID" value="KIM90098.1"/>
    <property type="molecule type" value="Genomic_DNA"/>
</dbReference>
<sequence length="570" mass="62555">MAPLQSILVGLAAIAAGVHYSGLWTIPTRYKSADDVERFSCRPFLPKLFIETPPAPDHPTIQDASNRLREFFSKRFAKGDIDSLSVAVVTSGGALFEENYGVVRGNETASSPPTTSHSQYRIASVAKLFIVMEGLVLEQKGALSWDDPVEKYLPQFKYRSTGFDPSAQQTSTTDAPITLFQLASHMSGLGRDWPSGTVANWPKDMSGGGPPPTNGLPFPDHASLYNAVSRTGLTSPPFSYPAYSNTGTGLLGLALVAANRAASKNPNKEPTEYAALLQRDLFDPMGLNGSHFLANEDNKHLLVTPSFAPEVVDQDFLDAMNPAAGQFSSLADCITVVQTLVNPNHPKSVLTRYSMDKWLHSVHAFEEDDWTEMGFMWEIIKAQDSNNRLRKIYWKLGAMAGYHAGIAIHPGTSYGIVVLLGGRYFDAAKLAYDAFEIFQPAIDSVLAEMATTLYAGSWTSEDGDSSASIVVDKGTLYVERFISNGTDILGMFHAPGRLALRSTQRRDELRLDTGIPGYNGVKHMGCYPYWNGQDLWSLRNDAPLNLLYFTGEADQRVLHFPSTDVVMRRT</sequence>
<feature type="domain" description="Beta-lactamase-like ARB-00930-like C-terminal" evidence="3">
    <location>
        <begin position="448"/>
        <end position="494"/>
    </location>
</feature>
<dbReference type="InterPro" id="IPR001466">
    <property type="entry name" value="Beta-lactam-related"/>
</dbReference>
<evidence type="ECO:0000259" key="2">
    <source>
        <dbReference type="Pfam" id="PF00144"/>
    </source>
</evidence>
<protein>
    <submittedName>
        <fullName evidence="4">Uncharacterized protein</fullName>
    </submittedName>
</protein>
<name>A0A0C3BUB5_PILCF</name>
<reference evidence="5" key="2">
    <citation type="submission" date="2015-01" db="EMBL/GenBank/DDBJ databases">
        <title>Evolutionary Origins and Diversification of the Mycorrhizal Mutualists.</title>
        <authorList>
            <consortium name="DOE Joint Genome Institute"/>
            <consortium name="Mycorrhizal Genomics Consortium"/>
            <person name="Kohler A."/>
            <person name="Kuo A."/>
            <person name="Nagy L.G."/>
            <person name="Floudas D."/>
            <person name="Copeland A."/>
            <person name="Barry K.W."/>
            <person name="Cichocki N."/>
            <person name="Veneault-Fourrey C."/>
            <person name="LaButti K."/>
            <person name="Lindquist E.A."/>
            <person name="Lipzen A."/>
            <person name="Lundell T."/>
            <person name="Morin E."/>
            <person name="Murat C."/>
            <person name="Riley R."/>
            <person name="Ohm R."/>
            <person name="Sun H."/>
            <person name="Tunlid A."/>
            <person name="Henrissat B."/>
            <person name="Grigoriev I.V."/>
            <person name="Hibbett D.S."/>
            <person name="Martin F."/>
        </authorList>
    </citation>
    <scope>NUCLEOTIDE SEQUENCE [LARGE SCALE GENOMIC DNA]</scope>
    <source>
        <strain evidence="5">F 1598</strain>
    </source>
</reference>
<dbReference type="SUPFAM" id="SSF56601">
    <property type="entry name" value="beta-lactamase/transpeptidase-like"/>
    <property type="match status" value="1"/>
</dbReference>
<dbReference type="Proteomes" id="UP000054166">
    <property type="component" value="Unassembled WGS sequence"/>
</dbReference>
<feature type="domain" description="Beta-lactamase-related" evidence="2">
    <location>
        <begin position="69"/>
        <end position="432"/>
    </location>
</feature>